<name>A0A8T0EBU7_ARGBR</name>
<evidence type="ECO:0000313" key="1">
    <source>
        <dbReference type="EMBL" id="KAF8767911.1"/>
    </source>
</evidence>
<accession>A0A8T0EBU7</accession>
<evidence type="ECO:0000313" key="2">
    <source>
        <dbReference type="Proteomes" id="UP000807504"/>
    </source>
</evidence>
<comment type="caution">
    <text evidence="1">The sequence shown here is derived from an EMBL/GenBank/DDBJ whole genome shotgun (WGS) entry which is preliminary data.</text>
</comment>
<keyword evidence="2" id="KW-1185">Reference proteome</keyword>
<protein>
    <submittedName>
        <fullName evidence="1">Uncharacterized protein</fullName>
    </submittedName>
</protein>
<reference evidence="1" key="1">
    <citation type="journal article" date="2020" name="bioRxiv">
        <title>Chromosome-level reference genome of the European wasp spider Argiope bruennichi: a resource for studies on range expansion and evolutionary adaptation.</title>
        <authorList>
            <person name="Sheffer M.M."/>
            <person name="Hoppe A."/>
            <person name="Krehenwinkel H."/>
            <person name="Uhl G."/>
            <person name="Kuss A.W."/>
            <person name="Jensen L."/>
            <person name="Jensen C."/>
            <person name="Gillespie R.G."/>
            <person name="Hoff K.J."/>
            <person name="Prost S."/>
        </authorList>
    </citation>
    <scope>NUCLEOTIDE SEQUENCE</scope>
</reference>
<reference evidence="1" key="2">
    <citation type="submission" date="2020-06" db="EMBL/GenBank/DDBJ databases">
        <authorList>
            <person name="Sheffer M."/>
        </authorList>
    </citation>
    <scope>NUCLEOTIDE SEQUENCE</scope>
</reference>
<proteinExistence type="predicted"/>
<gene>
    <name evidence="1" type="ORF">HNY73_020785</name>
</gene>
<organism evidence="1 2">
    <name type="scientific">Argiope bruennichi</name>
    <name type="common">Wasp spider</name>
    <name type="synonym">Aranea bruennichi</name>
    <dbReference type="NCBI Taxonomy" id="94029"/>
    <lineage>
        <taxon>Eukaryota</taxon>
        <taxon>Metazoa</taxon>
        <taxon>Ecdysozoa</taxon>
        <taxon>Arthropoda</taxon>
        <taxon>Chelicerata</taxon>
        <taxon>Arachnida</taxon>
        <taxon>Araneae</taxon>
        <taxon>Araneomorphae</taxon>
        <taxon>Entelegynae</taxon>
        <taxon>Araneoidea</taxon>
        <taxon>Araneidae</taxon>
        <taxon>Argiope</taxon>
    </lineage>
</organism>
<dbReference type="EMBL" id="JABXBU010002230">
    <property type="protein sequence ID" value="KAF8767911.1"/>
    <property type="molecule type" value="Genomic_DNA"/>
</dbReference>
<sequence>MVRSKFRSAKCINFRRWTPDDITRYGRGTLTRYLPKRALLPLSLVEHRSKTSSSKTYSGNYIAQNFGDLVGFTKDEPRKVVPQPRKSFRLKR</sequence>
<dbReference type="AlphaFoldDB" id="A0A8T0EBU7"/>
<dbReference type="Proteomes" id="UP000807504">
    <property type="component" value="Unassembled WGS sequence"/>
</dbReference>